<dbReference type="PANTHER" id="PTHR43133">
    <property type="entry name" value="RNA POLYMERASE ECF-TYPE SIGMA FACTO"/>
    <property type="match status" value="1"/>
</dbReference>
<keyword evidence="3" id="KW-0238">DNA-binding</keyword>
<dbReference type="InterPro" id="IPR053812">
    <property type="entry name" value="HTH_Sigma70_ECF-like"/>
</dbReference>
<name>A0A5C6EYV4_9BACT</name>
<keyword evidence="4" id="KW-0804">Transcription</keyword>
<dbReference type="SUPFAM" id="SSF88946">
    <property type="entry name" value="Sigma2 domain of RNA polymerase sigma factors"/>
    <property type="match status" value="1"/>
</dbReference>
<comment type="caution">
    <text evidence="6">The sequence shown here is derived from an EMBL/GenBank/DDBJ whole genome shotgun (WGS) entry which is preliminary data.</text>
</comment>
<organism evidence="6 7">
    <name type="scientific">Rubripirellula tenax</name>
    <dbReference type="NCBI Taxonomy" id="2528015"/>
    <lineage>
        <taxon>Bacteria</taxon>
        <taxon>Pseudomonadati</taxon>
        <taxon>Planctomycetota</taxon>
        <taxon>Planctomycetia</taxon>
        <taxon>Pirellulales</taxon>
        <taxon>Pirellulaceae</taxon>
        <taxon>Rubripirellula</taxon>
    </lineage>
</organism>
<evidence type="ECO:0000313" key="7">
    <source>
        <dbReference type="Proteomes" id="UP000318288"/>
    </source>
</evidence>
<dbReference type="Proteomes" id="UP000318288">
    <property type="component" value="Unassembled WGS sequence"/>
</dbReference>
<dbReference type="AlphaFoldDB" id="A0A5C6EYV4"/>
<dbReference type="InterPro" id="IPR039425">
    <property type="entry name" value="RNA_pol_sigma-70-like"/>
</dbReference>
<dbReference type="Gene3D" id="1.10.1740.10">
    <property type="match status" value="1"/>
</dbReference>
<dbReference type="GO" id="GO:0006352">
    <property type="term" value="P:DNA-templated transcription initiation"/>
    <property type="evidence" value="ECO:0007669"/>
    <property type="project" value="InterPro"/>
</dbReference>
<keyword evidence="2" id="KW-0731">Sigma factor</keyword>
<dbReference type="InterPro" id="IPR013325">
    <property type="entry name" value="RNA_pol_sigma_r2"/>
</dbReference>
<keyword evidence="1" id="KW-0805">Transcription regulation</keyword>
<evidence type="ECO:0000256" key="3">
    <source>
        <dbReference type="ARBA" id="ARBA00023125"/>
    </source>
</evidence>
<dbReference type="PANTHER" id="PTHR43133:SF8">
    <property type="entry name" value="RNA POLYMERASE SIGMA FACTOR HI_1459-RELATED"/>
    <property type="match status" value="1"/>
</dbReference>
<keyword evidence="7" id="KW-1185">Reference proteome</keyword>
<dbReference type="GO" id="GO:0016987">
    <property type="term" value="F:sigma factor activity"/>
    <property type="evidence" value="ECO:0007669"/>
    <property type="project" value="UniProtKB-KW"/>
</dbReference>
<evidence type="ECO:0000256" key="1">
    <source>
        <dbReference type="ARBA" id="ARBA00023015"/>
    </source>
</evidence>
<protein>
    <submittedName>
        <fullName evidence="6">RNA polymerase sigma factor</fullName>
    </submittedName>
</protein>
<reference evidence="6 7" key="1">
    <citation type="submission" date="2019-02" db="EMBL/GenBank/DDBJ databases">
        <title>Deep-cultivation of Planctomycetes and their phenomic and genomic characterization uncovers novel biology.</title>
        <authorList>
            <person name="Wiegand S."/>
            <person name="Jogler M."/>
            <person name="Boedeker C."/>
            <person name="Pinto D."/>
            <person name="Vollmers J."/>
            <person name="Rivas-Marin E."/>
            <person name="Kohn T."/>
            <person name="Peeters S.H."/>
            <person name="Heuer A."/>
            <person name="Rast P."/>
            <person name="Oberbeckmann S."/>
            <person name="Bunk B."/>
            <person name="Jeske O."/>
            <person name="Meyerdierks A."/>
            <person name="Storesund J.E."/>
            <person name="Kallscheuer N."/>
            <person name="Luecker S."/>
            <person name="Lage O.M."/>
            <person name="Pohl T."/>
            <person name="Merkel B.J."/>
            <person name="Hornburger P."/>
            <person name="Mueller R.-W."/>
            <person name="Bruemmer F."/>
            <person name="Labrenz M."/>
            <person name="Spormann A.M."/>
            <person name="Op Den Camp H."/>
            <person name="Overmann J."/>
            <person name="Amann R."/>
            <person name="Jetten M.S.M."/>
            <person name="Mascher T."/>
            <person name="Medema M.H."/>
            <person name="Devos D.P."/>
            <person name="Kaster A.-K."/>
            <person name="Ovreas L."/>
            <person name="Rohde M."/>
            <person name="Galperin M.Y."/>
            <person name="Jogler C."/>
        </authorList>
    </citation>
    <scope>NUCLEOTIDE SEQUENCE [LARGE SCALE GENOMIC DNA]</scope>
    <source>
        <strain evidence="6 7">Poly51</strain>
    </source>
</reference>
<gene>
    <name evidence="6" type="ORF">Poly51_30550</name>
</gene>
<feature type="domain" description="RNA polymerase sigma-70 ECF-like HTH" evidence="5">
    <location>
        <begin position="75"/>
        <end position="258"/>
    </location>
</feature>
<dbReference type="EMBL" id="SJPW01000004">
    <property type="protein sequence ID" value="TWU54338.1"/>
    <property type="molecule type" value="Genomic_DNA"/>
</dbReference>
<evidence type="ECO:0000256" key="4">
    <source>
        <dbReference type="ARBA" id="ARBA00023163"/>
    </source>
</evidence>
<evidence type="ECO:0000256" key="2">
    <source>
        <dbReference type="ARBA" id="ARBA00023082"/>
    </source>
</evidence>
<proteinExistence type="predicted"/>
<accession>A0A5C6EYV4</accession>
<dbReference type="GO" id="GO:0003677">
    <property type="term" value="F:DNA binding"/>
    <property type="evidence" value="ECO:0007669"/>
    <property type="project" value="UniProtKB-KW"/>
</dbReference>
<dbReference type="Pfam" id="PF07638">
    <property type="entry name" value="Sigma70_ECF"/>
    <property type="match status" value="1"/>
</dbReference>
<evidence type="ECO:0000259" key="5">
    <source>
        <dbReference type="Pfam" id="PF07638"/>
    </source>
</evidence>
<sequence length="261" mass="29391">MLLAILVQTATKFADISVEWPKTRRREGIAEHFASASSNYRCIMPTTYCCSPELEIHAVSHVIEDKPPIETTFPDWHSRLRAGDSVITSRLWELYFQRMVLLARKRLRDTRTAARDEEDVALSAFKSFCLGIRAGRIELDRDDVNLWPLLVTITINKAVDHVRHENRQKRGGTANEPAESLLENAIGPEPSPELVAAASESLESLLACLDRTNDPMLREIAIVSMEGNSATEIAIALKCSPRTVQRKLKTIRQLWQSEAQS</sequence>
<evidence type="ECO:0000313" key="6">
    <source>
        <dbReference type="EMBL" id="TWU54338.1"/>
    </source>
</evidence>